<dbReference type="EMBL" id="JAUIQD010000006">
    <property type="protein sequence ID" value="KAK3347298.1"/>
    <property type="molecule type" value="Genomic_DNA"/>
</dbReference>
<proteinExistence type="predicted"/>
<gene>
    <name evidence="2" type="ORF">B0T25DRAFT_298506</name>
</gene>
<keyword evidence="3" id="KW-1185">Reference proteome</keyword>
<dbReference type="AlphaFoldDB" id="A0AAJ0MBI2"/>
<comment type="caution">
    <text evidence="2">The sequence shown here is derived from an EMBL/GenBank/DDBJ whole genome shotgun (WGS) entry which is preliminary data.</text>
</comment>
<accession>A0AAJ0MBI2</accession>
<evidence type="ECO:0000313" key="3">
    <source>
        <dbReference type="Proteomes" id="UP001275084"/>
    </source>
</evidence>
<sequence>MAPGLSHSPSNVDNIPRPHQPPICTDAPSFYNPNQFDNLDTPLTARYRQHTGPPNLAATGAGGSQSIQRQYTFGPGRRPKQPHNGSFNARIDGYIERPVVSASGRLATLVWVIHEVKQQKRGPAGPQLRRQEACEYAAWAYETRDELRRELERTHLPVWLLQLSLDKTEFWFQLARVTTEWLDYIGDYTSLVIPNHNAHLTFTTDYI</sequence>
<reference evidence="2" key="2">
    <citation type="submission" date="2023-06" db="EMBL/GenBank/DDBJ databases">
        <authorList>
            <consortium name="Lawrence Berkeley National Laboratory"/>
            <person name="Haridas S."/>
            <person name="Hensen N."/>
            <person name="Bonometti L."/>
            <person name="Westerberg I."/>
            <person name="Brannstrom I.O."/>
            <person name="Guillou S."/>
            <person name="Cros-Aarteil S."/>
            <person name="Calhoun S."/>
            <person name="Kuo A."/>
            <person name="Mondo S."/>
            <person name="Pangilinan J."/>
            <person name="Riley R."/>
            <person name="Labutti K."/>
            <person name="Andreopoulos B."/>
            <person name="Lipzen A."/>
            <person name="Chen C."/>
            <person name="Yanf M."/>
            <person name="Daum C."/>
            <person name="Ng V."/>
            <person name="Clum A."/>
            <person name="Steindorff A."/>
            <person name="Ohm R."/>
            <person name="Martin F."/>
            <person name="Silar P."/>
            <person name="Natvig D."/>
            <person name="Lalanne C."/>
            <person name="Gautier V."/>
            <person name="Ament-Velasquez S.L."/>
            <person name="Kruys A."/>
            <person name="Hutchinson M.I."/>
            <person name="Powell A.J."/>
            <person name="Barry K."/>
            <person name="Miller A.N."/>
            <person name="Grigoriev I.V."/>
            <person name="Debuchy R."/>
            <person name="Gladieux P."/>
            <person name="Thoren M.H."/>
            <person name="Johannesson H."/>
        </authorList>
    </citation>
    <scope>NUCLEOTIDE SEQUENCE</scope>
    <source>
        <strain evidence="2">CBS 955.72</strain>
    </source>
</reference>
<evidence type="ECO:0000313" key="2">
    <source>
        <dbReference type="EMBL" id="KAK3347298.1"/>
    </source>
</evidence>
<name>A0AAJ0MBI2_9PEZI</name>
<dbReference type="Proteomes" id="UP001275084">
    <property type="component" value="Unassembled WGS sequence"/>
</dbReference>
<protein>
    <submittedName>
        <fullName evidence="2">Uncharacterized protein</fullName>
    </submittedName>
</protein>
<evidence type="ECO:0000256" key="1">
    <source>
        <dbReference type="SAM" id="MobiDB-lite"/>
    </source>
</evidence>
<feature type="region of interest" description="Disordered" evidence="1">
    <location>
        <begin position="1"/>
        <end position="87"/>
    </location>
</feature>
<organism evidence="2 3">
    <name type="scientific">Lasiosphaeria hispida</name>
    <dbReference type="NCBI Taxonomy" id="260671"/>
    <lineage>
        <taxon>Eukaryota</taxon>
        <taxon>Fungi</taxon>
        <taxon>Dikarya</taxon>
        <taxon>Ascomycota</taxon>
        <taxon>Pezizomycotina</taxon>
        <taxon>Sordariomycetes</taxon>
        <taxon>Sordariomycetidae</taxon>
        <taxon>Sordariales</taxon>
        <taxon>Lasiosphaeriaceae</taxon>
        <taxon>Lasiosphaeria</taxon>
    </lineage>
</organism>
<reference evidence="2" key="1">
    <citation type="journal article" date="2023" name="Mol. Phylogenet. Evol.">
        <title>Genome-scale phylogeny and comparative genomics of the fungal order Sordariales.</title>
        <authorList>
            <person name="Hensen N."/>
            <person name="Bonometti L."/>
            <person name="Westerberg I."/>
            <person name="Brannstrom I.O."/>
            <person name="Guillou S."/>
            <person name="Cros-Aarteil S."/>
            <person name="Calhoun S."/>
            <person name="Haridas S."/>
            <person name="Kuo A."/>
            <person name="Mondo S."/>
            <person name="Pangilinan J."/>
            <person name="Riley R."/>
            <person name="LaButti K."/>
            <person name="Andreopoulos B."/>
            <person name="Lipzen A."/>
            <person name="Chen C."/>
            <person name="Yan M."/>
            <person name="Daum C."/>
            <person name="Ng V."/>
            <person name="Clum A."/>
            <person name="Steindorff A."/>
            <person name="Ohm R.A."/>
            <person name="Martin F."/>
            <person name="Silar P."/>
            <person name="Natvig D.O."/>
            <person name="Lalanne C."/>
            <person name="Gautier V."/>
            <person name="Ament-Velasquez S.L."/>
            <person name="Kruys A."/>
            <person name="Hutchinson M.I."/>
            <person name="Powell A.J."/>
            <person name="Barry K."/>
            <person name="Miller A.N."/>
            <person name="Grigoriev I.V."/>
            <person name="Debuchy R."/>
            <person name="Gladieux P."/>
            <person name="Hiltunen Thoren M."/>
            <person name="Johannesson H."/>
        </authorList>
    </citation>
    <scope>NUCLEOTIDE SEQUENCE</scope>
    <source>
        <strain evidence="2">CBS 955.72</strain>
    </source>
</reference>